<evidence type="ECO:0000313" key="1">
    <source>
        <dbReference type="EMBL" id="NEK86870.1"/>
    </source>
</evidence>
<accession>A0A6L9W634</accession>
<dbReference type="PANTHER" id="PTHR19288:SF46">
    <property type="entry name" value="HALOACID DEHALOGENASE-LIKE HYDROLASE DOMAIN-CONTAINING PROTEIN 2"/>
    <property type="match status" value="1"/>
</dbReference>
<dbReference type="InterPro" id="IPR036412">
    <property type="entry name" value="HAD-like_sf"/>
</dbReference>
<dbReference type="InterPro" id="IPR023214">
    <property type="entry name" value="HAD_sf"/>
</dbReference>
<dbReference type="GO" id="GO:0005737">
    <property type="term" value="C:cytoplasm"/>
    <property type="evidence" value="ECO:0007669"/>
    <property type="project" value="TreeGrafter"/>
</dbReference>
<dbReference type="SUPFAM" id="SSF56784">
    <property type="entry name" value="HAD-like"/>
    <property type="match status" value="1"/>
</dbReference>
<dbReference type="PANTHER" id="PTHR19288">
    <property type="entry name" value="4-NITROPHENYLPHOSPHATASE-RELATED"/>
    <property type="match status" value="1"/>
</dbReference>
<dbReference type="Pfam" id="PF13344">
    <property type="entry name" value="Hydrolase_6"/>
    <property type="match status" value="1"/>
</dbReference>
<dbReference type="Proteomes" id="UP000479241">
    <property type="component" value="Unassembled WGS sequence"/>
</dbReference>
<keyword evidence="1" id="KW-0378">Hydrolase</keyword>
<gene>
    <name evidence="1" type="ORF">GCU60_14080</name>
</gene>
<sequence length="305" mass="30802">MTAEPTVSALAVSSAATPAVLDRLAAVGGIVFDVDGCLVLSDNPGGHGGQLLPGAAEALQEVRASGRSVVVFTNASSQVPAQLAASLHELGLDVTEDDVLTPSVVAAEVVLERYGARPVLAFGGPGLIDVLTAAGVELTDRSDPSSAAAVVVGWDTAFDRDSMQSAADAIWSGADLLVCSDARRFASRTRPMAGVGGFIAAGLSYVTKCDYEVLGKPSPAAMVIAARRLGVSADRVLVAGDDLTLEVRMARAADGMGVLVTTGMHGAADVAAAPPGDEPDLVVAGLPELLDHLRLADAAAAARRA</sequence>
<dbReference type="Pfam" id="PF13242">
    <property type="entry name" value="Hydrolase_like"/>
    <property type="match status" value="1"/>
</dbReference>
<reference evidence="1 2" key="1">
    <citation type="submission" date="2019-12" db="EMBL/GenBank/DDBJ databases">
        <title>the WGS of Blastococcus saxobsidens 67B17.</title>
        <authorList>
            <person name="Jiang Z."/>
        </authorList>
    </citation>
    <scope>NUCLEOTIDE SEQUENCE [LARGE SCALE GENOMIC DNA]</scope>
    <source>
        <strain evidence="1 2">67B17</strain>
    </source>
</reference>
<protein>
    <submittedName>
        <fullName evidence="1">HAD hydrolase-like protein</fullName>
    </submittedName>
</protein>
<evidence type="ECO:0000313" key="2">
    <source>
        <dbReference type="Proteomes" id="UP000479241"/>
    </source>
</evidence>
<comment type="caution">
    <text evidence="1">The sequence shown here is derived from an EMBL/GenBank/DDBJ whole genome shotgun (WGS) entry which is preliminary data.</text>
</comment>
<dbReference type="AlphaFoldDB" id="A0A6L9W634"/>
<dbReference type="Gene3D" id="3.40.50.1000">
    <property type="entry name" value="HAD superfamily/HAD-like"/>
    <property type="match status" value="2"/>
</dbReference>
<dbReference type="InterPro" id="IPR006357">
    <property type="entry name" value="HAD-SF_hydro_IIA"/>
</dbReference>
<name>A0A6L9W634_9ACTN</name>
<proteinExistence type="predicted"/>
<dbReference type="RefSeq" id="WP_163206265.1">
    <property type="nucleotide sequence ID" value="NZ_JAAGWG010000022.1"/>
</dbReference>
<organism evidence="1 2">
    <name type="scientific">Blastococcus saxobsidens</name>
    <dbReference type="NCBI Taxonomy" id="138336"/>
    <lineage>
        <taxon>Bacteria</taxon>
        <taxon>Bacillati</taxon>
        <taxon>Actinomycetota</taxon>
        <taxon>Actinomycetes</taxon>
        <taxon>Geodermatophilales</taxon>
        <taxon>Geodermatophilaceae</taxon>
        <taxon>Blastococcus</taxon>
    </lineage>
</organism>
<dbReference type="EMBL" id="JAAGWG010000022">
    <property type="protein sequence ID" value="NEK86870.1"/>
    <property type="molecule type" value="Genomic_DNA"/>
</dbReference>
<dbReference type="GO" id="GO:0016791">
    <property type="term" value="F:phosphatase activity"/>
    <property type="evidence" value="ECO:0007669"/>
    <property type="project" value="TreeGrafter"/>
</dbReference>